<evidence type="ECO:0000256" key="1">
    <source>
        <dbReference type="SAM" id="SignalP"/>
    </source>
</evidence>
<reference evidence="2 3" key="1">
    <citation type="submission" date="2018-10" db="EMBL/GenBank/DDBJ databases">
        <title>Fifty Aureobasidium pullulans genomes reveal a recombining polyextremotolerant generalist.</title>
        <authorList>
            <person name="Gostincar C."/>
            <person name="Turk M."/>
            <person name="Zajc J."/>
            <person name="Gunde-Cimerman N."/>
        </authorList>
    </citation>
    <scope>NUCLEOTIDE SEQUENCE [LARGE SCALE GENOMIC DNA]</scope>
    <source>
        <strain evidence="2 3">EXF-10507</strain>
    </source>
</reference>
<dbReference type="PANTHER" id="PTHR43346">
    <property type="entry name" value="LIGAND BINDING DOMAIN PROTEIN, PUTATIVE (AFU_ORTHOLOGUE AFUA_6G14370)-RELATED"/>
    <property type="match status" value="1"/>
</dbReference>
<gene>
    <name evidence="2" type="ORF">D6D15_10356</name>
</gene>
<organism evidence="2 3">
    <name type="scientific">Aureobasidium pullulans</name>
    <name type="common">Black yeast</name>
    <name type="synonym">Pullularia pullulans</name>
    <dbReference type="NCBI Taxonomy" id="5580"/>
    <lineage>
        <taxon>Eukaryota</taxon>
        <taxon>Fungi</taxon>
        <taxon>Dikarya</taxon>
        <taxon>Ascomycota</taxon>
        <taxon>Pezizomycotina</taxon>
        <taxon>Dothideomycetes</taxon>
        <taxon>Dothideomycetidae</taxon>
        <taxon>Dothideales</taxon>
        <taxon>Saccotheciaceae</taxon>
        <taxon>Aureobasidium</taxon>
    </lineage>
</organism>
<accession>A0A4S9AQE2</accession>
<dbReference type="PANTHER" id="PTHR43346:SF1">
    <property type="entry name" value="QUERCETIN 2,3-DIOXYGENASE-RELATED"/>
    <property type="match status" value="1"/>
</dbReference>
<sequence length="368" mass="39835">MSTILIATVSALLASTQVVWAGSLVVPNPPDHLRPYVLPYLEGTVSANGDLAYRFPVTNLSSGGAMTLLTTNTIGSNGLSVFPHQHRSRYENFFCVRGAAQLWLGNNETGSQDVRALSPGDFGASPPYTTHTFQTLQPDTEMVGAVFPGGLEDLFYATTLGNYTYSTGTTFNPQTVSLGGSGPSIDYYSLYKYDIYYQADFKPRYDIVNGSAPANSGWHVKNNTLPENATTPYYVANNFGNKYLNSETGYQIIEPLSTAKQSGGHNFTLSYITVSKVPNNITMPNHQFGGYAAIRMLNGALKLEVQGYDSVTLLTGDVASLPGGTKYKYEAVAGYTKFLYAGAGTAGLDTALLKKAEPWGWTSWPTHY</sequence>
<protein>
    <submittedName>
        <fullName evidence="2">RmlC-like cupin</fullName>
    </submittedName>
</protein>
<feature type="signal peptide" evidence="1">
    <location>
        <begin position="1"/>
        <end position="21"/>
    </location>
</feature>
<name>A0A4S9AQE2_AURPU</name>
<feature type="chain" id="PRO_5020454281" evidence="1">
    <location>
        <begin position="22"/>
        <end position="368"/>
    </location>
</feature>
<proteinExistence type="predicted"/>
<dbReference type="CDD" id="cd02215">
    <property type="entry name" value="cupin_QDO_N_C"/>
    <property type="match status" value="1"/>
</dbReference>
<dbReference type="EMBL" id="QZAR01000392">
    <property type="protein sequence ID" value="THW82145.1"/>
    <property type="molecule type" value="Genomic_DNA"/>
</dbReference>
<evidence type="ECO:0000313" key="3">
    <source>
        <dbReference type="Proteomes" id="UP000304928"/>
    </source>
</evidence>
<dbReference type="SUPFAM" id="SSF51182">
    <property type="entry name" value="RmlC-like cupins"/>
    <property type="match status" value="1"/>
</dbReference>
<dbReference type="InterPro" id="IPR011051">
    <property type="entry name" value="RmlC_Cupin_sf"/>
</dbReference>
<evidence type="ECO:0000313" key="2">
    <source>
        <dbReference type="EMBL" id="THW82145.1"/>
    </source>
</evidence>
<dbReference type="Proteomes" id="UP000304928">
    <property type="component" value="Unassembled WGS sequence"/>
</dbReference>
<dbReference type="AlphaFoldDB" id="A0A4S9AQE2"/>
<dbReference type="Gene3D" id="2.60.120.10">
    <property type="entry name" value="Jelly Rolls"/>
    <property type="match status" value="2"/>
</dbReference>
<comment type="caution">
    <text evidence="2">The sequence shown here is derived from an EMBL/GenBank/DDBJ whole genome shotgun (WGS) entry which is preliminary data.</text>
</comment>
<keyword evidence="1" id="KW-0732">Signal</keyword>
<dbReference type="InterPro" id="IPR014710">
    <property type="entry name" value="RmlC-like_jellyroll"/>
</dbReference>
<dbReference type="InterPro" id="IPR052538">
    <property type="entry name" value="Flavonoid_dioxygenase-like"/>
</dbReference>